<dbReference type="SMART" id="SM00387">
    <property type="entry name" value="HATPase_c"/>
    <property type="match status" value="1"/>
</dbReference>
<dbReference type="InterPro" id="IPR032834">
    <property type="entry name" value="NatK-like_C"/>
</dbReference>
<dbReference type="GO" id="GO:0000160">
    <property type="term" value="P:phosphorelay signal transduction system"/>
    <property type="evidence" value="ECO:0007669"/>
    <property type="project" value="UniProtKB-KW"/>
</dbReference>
<keyword evidence="5" id="KW-0808">Transferase</keyword>
<name>A0A174J2J0_9CLOT</name>
<dbReference type="GO" id="GO:0004673">
    <property type="term" value="F:protein histidine kinase activity"/>
    <property type="evidence" value="ECO:0007669"/>
    <property type="project" value="UniProtKB-EC"/>
</dbReference>
<feature type="transmembrane region" description="Helical" evidence="3">
    <location>
        <begin position="81"/>
        <end position="105"/>
    </location>
</feature>
<feature type="transmembrane region" description="Helical" evidence="3">
    <location>
        <begin position="184"/>
        <end position="204"/>
    </location>
</feature>
<feature type="transmembrane region" description="Helical" evidence="3">
    <location>
        <begin position="155"/>
        <end position="172"/>
    </location>
</feature>
<dbReference type="Proteomes" id="UP000095558">
    <property type="component" value="Unassembled WGS sequence"/>
</dbReference>
<feature type="transmembrane region" description="Helical" evidence="3">
    <location>
        <begin position="58"/>
        <end position="74"/>
    </location>
</feature>
<keyword evidence="1 5" id="KW-0418">Kinase</keyword>
<dbReference type="Pfam" id="PF14501">
    <property type="entry name" value="HATPase_c_5"/>
    <property type="match status" value="1"/>
</dbReference>
<dbReference type="Gene3D" id="3.30.565.10">
    <property type="entry name" value="Histidine kinase-like ATPase, C-terminal domain"/>
    <property type="match status" value="1"/>
</dbReference>
<dbReference type="SUPFAM" id="SSF55874">
    <property type="entry name" value="ATPase domain of HSP90 chaperone/DNA topoisomerase II/histidine kinase"/>
    <property type="match status" value="1"/>
</dbReference>
<keyword evidence="2" id="KW-0902">Two-component regulatory system</keyword>
<keyword evidence="3" id="KW-1133">Transmembrane helix</keyword>
<dbReference type="GO" id="GO:0042802">
    <property type="term" value="F:identical protein binding"/>
    <property type="evidence" value="ECO:0007669"/>
    <property type="project" value="TreeGrafter"/>
</dbReference>
<protein>
    <submittedName>
        <fullName evidence="5">Putative histidine kinase</fullName>
        <ecNumber evidence="5">2.7.13.3</ecNumber>
    </submittedName>
</protein>
<dbReference type="PANTHER" id="PTHR40448">
    <property type="entry name" value="TWO-COMPONENT SENSOR HISTIDINE KINASE"/>
    <property type="match status" value="1"/>
</dbReference>
<feature type="transmembrane region" description="Helical" evidence="3">
    <location>
        <begin position="117"/>
        <end position="134"/>
    </location>
</feature>
<evidence type="ECO:0000259" key="4">
    <source>
        <dbReference type="PROSITE" id="PS50109"/>
    </source>
</evidence>
<dbReference type="AlphaFoldDB" id="A0A174J2J0"/>
<organism evidence="5 6">
    <name type="scientific">Clostridium disporicum</name>
    <dbReference type="NCBI Taxonomy" id="84024"/>
    <lineage>
        <taxon>Bacteria</taxon>
        <taxon>Bacillati</taxon>
        <taxon>Bacillota</taxon>
        <taxon>Clostridia</taxon>
        <taxon>Eubacteriales</taxon>
        <taxon>Clostridiaceae</taxon>
        <taxon>Clostridium</taxon>
    </lineage>
</organism>
<dbReference type="InterPro" id="IPR036890">
    <property type="entry name" value="HATPase_C_sf"/>
</dbReference>
<feature type="transmembrane region" description="Helical" evidence="3">
    <location>
        <begin position="6"/>
        <end position="24"/>
    </location>
</feature>
<dbReference type="PROSITE" id="PS50109">
    <property type="entry name" value="HIS_KIN"/>
    <property type="match status" value="1"/>
</dbReference>
<evidence type="ECO:0000256" key="3">
    <source>
        <dbReference type="SAM" id="Phobius"/>
    </source>
</evidence>
<feature type="transmembrane region" description="Helical" evidence="3">
    <location>
        <begin position="36"/>
        <end position="52"/>
    </location>
</feature>
<dbReference type="EC" id="2.7.13.3" evidence="5"/>
<dbReference type="PANTHER" id="PTHR40448:SF1">
    <property type="entry name" value="TWO-COMPONENT SENSOR HISTIDINE KINASE"/>
    <property type="match status" value="1"/>
</dbReference>
<reference evidence="5 6" key="1">
    <citation type="submission" date="2015-09" db="EMBL/GenBank/DDBJ databases">
        <authorList>
            <consortium name="Pathogen Informatics"/>
        </authorList>
    </citation>
    <scope>NUCLEOTIDE SEQUENCE [LARGE SCALE GENOMIC DNA]</scope>
    <source>
        <strain evidence="5 6">2789STDY5834855</strain>
    </source>
</reference>
<sequence>MEMMSLVISFIEMTSIFLIYNVLINGDIKKNICKKILLSVVISLIYFIFTNIYYADPLIILIGILFLNSMIISKQENKDTIVTYIEFIVSSIILLGVELIVSLIVYVSMGSDDLSPFMYLIILVFTMSIVIYLLSTSKAIKQIEFSKLFSKYKSINIIILNLFVFFLFIKVLMSNKIMNTKIMIPITILGLILIGVNCYFYVFLYKTLSEKKKKEIKKSFNPLINDLISKLKANEHEYKNHLNTIWSIAQVTPAEEIRDKLKEYIGNIVDDTEEFSMLLNIENTIIKAVLYNKAQRAEKLGVKYTYNVLSDFKDIKLDNSELTVILSNLLNNAIEATSSIDKKEVEINISEDEKYYKIEVKNYTENLKSENLTQIFKVGYTTKGEGRGYGLANVKAIVDKYKGKIQMSLEENIVNISIIFLR</sequence>
<evidence type="ECO:0000256" key="2">
    <source>
        <dbReference type="ARBA" id="ARBA00023012"/>
    </source>
</evidence>
<keyword evidence="3" id="KW-0472">Membrane</keyword>
<dbReference type="EMBL" id="CYZV01000086">
    <property type="protein sequence ID" value="CUO91405.1"/>
    <property type="molecule type" value="Genomic_DNA"/>
</dbReference>
<feature type="domain" description="Histidine kinase" evidence="4">
    <location>
        <begin position="233"/>
        <end position="422"/>
    </location>
</feature>
<dbReference type="OrthoDB" id="9792686at2"/>
<dbReference type="InterPro" id="IPR003594">
    <property type="entry name" value="HATPase_dom"/>
</dbReference>
<gene>
    <name evidence="5" type="primary">citS_2</name>
    <name evidence="5" type="ORF">ERS852470_03694</name>
</gene>
<evidence type="ECO:0000256" key="1">
    <source>
        <dbReference type="ARBA" id="ARBA00022777"/>
    </source>
</evidence>
<keyword evidence="3" id="KW-0812">Transmembrane</keyword>
<dbReference type="RefSeq" id="WP_055278022.1">
    <property type="nucleotide sequence ID" value="NZ_CYZV01000086.1"/>
</dbReference>
<evidence type="ECO:0000313" key="5">
    <source>
        <dbReference type="EMBL" id="CUO91405.1"/>
    </source>
</evidence>
<proteinExistence type="predicted"/>
<accession>A0A174J2J0</accession>
<dbReference type="InterPro" id="IPR005467">
    <property type="entry name" value="His_kinase_dom"/>
</dbReference>
<evidence type="ECO:0000313" key="6">
    <source>
        <dbReference type="Proteomes" id="UP000095558"/>
    </source>
</evidence>